<dbReference type="InterPro" id="IPR002433">
    <property type="entry name" value="Orn_de-COase"/>
</dbReference>
<dbReference type="Gene3D" id="2.40.37.10">
    <property type="entry name" value="Lyase, Ornithine Decarboxylase, Chain A, domain 1"/>
    <property type="match status" value="1"/>
</dbReference>
<dbReference type="InterPro" id="IPR022644">
    <property type="entry name" value="De-COase2_N"/>
</dbReference>
<dbReference type="PROSITE" id="PS00878">
    <property type="entry name" value="ODR_DC_2_1"/>
    <property type="match status" value="1"/>
</dbReference>
<evidence type="ECO:0000259" key="9">
    <source>
        <dbReference type="Pfam" id="PF02784"/>
    </source>
</evidence>
<comment type="pathway">
    <text evidence="5">Amine and polyamine biosynthesis; putrescine biosynthesis via L-ornithine pathway; putrescine from L-ornithine: step 1/1.</text>
</comment>
<dbReference type="PANTHER" id="PTHR11482">
    <property type="entry name" value="ARGININE/DIAMINOPIMELATE/ORNITHINE DECARBOXYLASE"/>
    <property type="match status" value="1"/>
</dbReference>
<comment type="catalytic activity">
    <reaction evidence="7">
        <text>L-ornithine + H(+) = putrescine + CO2</text>
        <dbReference type="Rhea" id="RHEA:22964"/>
        <dbReference type="ChEBI" id="CHEBI:15378"/>
        <dbReference type="ChEBI" id="CHEBI:16526"/>
        <dbReference type="ChEBI" id="CHEBI:46911"/>
        <dbReference type="ChEBI" id="CHEBI:326268"/>
        <dbReference type="EC" id="4.1.1.17"/>
    </reaction>
</comment>
<evidence type="ECO:0000256" key="4">
    <source>
        <dbReference type="ARBA" id="ARBA00023239"/>
    </source>
</evidence>
<dbReference type="SUPFAM" id="SSF51419">
    <property type="entry name" value="PLP-binding barrel"/>
    <property type="match status" value="1"/>
</dbReference>
<dbReference type="AlphaFoldDB" id="A0A7T1F1X0"/>
<accession>A0A7T1F1X0</accession>
<evidence type="ECO:0000313" key="10">
    <source>
        <dbReference type="EMBL" id="QPM67185.1"/>
    </source>
</evidence>
<dbReference type="RefSeq" id="WP_218112406.1">
    <property type="nucleotide sequence ID" value="NZ_CP065383.1"/>
</dbReference>
<evidence type="ECO:0000256" key="8">
    <source>
        <dbReference type="PIRSR" id="PIRSR600183-50"/>
    </source>
</evidence>
<protein>
    <recommendedName>
        <fullName evidence="6">ornithine decarboxylase</fullName>
        <ecNumber evidence="6">4.1.1.17</ecNumber>
    </recommendedName>
</protein>
<feature type="modified residue" description="N6-(pyridoxal phosphate)lysine" evidence="8">
    <location>
        <position position="58"/>
    </location>
</feature>
<proteinExistence type="inferred from homology"/>
<dbReference type="Pfam" id="PF02784">
    <property type="entry name" value="Orn_Arg_deC_N"/>
    <property type="match status" value="1"/>
</dbReference>
<keyword evidence="3 8" id="KW-0663">Pyridoxal phosphate</keyword>
<dbReference type="InterPro" id="IPR009006">
    <property type="entry name" value="Ala_racemase/Decarboxylase_C"/>
</dbReference>
<dbReference type="Proteomes" id="UP000594463">
    <property type="component" value="Chromosome"/>
</dbReference>
<dbReference type="KEGG" id="alam:RT761_00377"/>
<evidence type="ECO:0000256" key="5">
    <source>
        <dbReference type="ARBA" id="ARBA00034115"/>
    </source>
</evidence>
<feature type="active site" description="Proton donor" evidence="8">
    <location>
        <position position="334"/>
    </location>
</feature>
<evidence type="ECO:0000256" key="3">
    <source>
        <dbReference type="ARBA" id="ARBA00022898"/>
    </source>
</evidence>
<evidence type="ECO:0000256" key="2">
    <source>
        <dbReference type="ARBA" id="ARBA00008872"/>
    </source>
</evidence>
<reference evidence="10 11" key="1">
    <citation type="journal article" date="2021" name="Nat. Commun.">
        <title>Isolation of a member of the candidate phylum Atribacteria reveals a unique cell membrane structure.</title>
        <authorList>
            <person name="Taiki K."/>
            <person name="Nobu M.K."/>
            <person name="Kusada H."/>
            <person name="Meng X.-Y."/>
            <person name="Hosoki N."/>
            <person name="Uematsu K."/>
            <person name="Yoshioka H."/>
            <person name="Kamagata Y."/>
            <person name="Tamaki H."/>
        </authorList>
    </citation>
    <scope>NUCLEOTIDE SEQUENCE [LARGE SCALE GENOMIC DNA]</scope>
    <source>
        <strain evidence="10 11">RT761</strain>
    </source>
</reference>
<dbReference type="GO" id="GO:0005737">
    <property type="term" value="C:cytoplasm"/>
    <property type="evidence" value="ECO:0007669"/>
    <property type="project" value="TreeGrafter"/>
</dbReference>
<dbReference type="PANTHER" id="PTHR11482:SF6">
    <property type="entry name" value="ORNITHINE DECARBOXYLASE 1-RELATED"/>
    <property type="match status" value="1"/>
</dbReference>
<dbReference type="CDD" id="cd00622">
    <property type="entry name" value="PLPDE_III_ODC"/>
    <property type="match status" value="1"/>
</dbReference>
<dbReference type="EC" id="4.1.1.17" evidence="6"/>
<dbReference type="InterPro" id="IPR000183">
    <property type="entry name" value="Orn/DAP/Arg_de-COase"/>
</dbReference>
<dbReference type="PRINTS" id="PR01182">
    <property type="entry name" value="ORNDCRBXLASE"/>
</dbReference>
<feature type="domain" description="Orn/DAP/Arg decarboxylase 2 N-terminal" evidence="9">
    <location>
        <begin position="36"/>
        <end position="271"/>
    </location>
</feature>
<dbReference type="SUPFAM" id="SSF50621">
    <property type="entry name" value="Alanine racemase C-terminal domain-like"/>
    <property type="match status" value="1"/>
</dbReference>
<evidence type="ECO:0000256" key="6">
    <source>
        <dbReference type="ARBA" id="ARBA00034138"/>
    </source>
</evidence>
<name>A0A7T1F1X0_ATRLM</name>
<dbReference type="FunFam" id="3.20.20.10:FF:000008">
    <property type="entry name" value="Ornithine decarboxylase"/>
    <property type="match status" value="1"/>
</dbReference>
<dbReference type="GO" id="GO:0004586">
    <property type="term" value="F:ornithine decarboxylase activity"/>
    <property type="evidence" value="ECO:0007669"/>
    <property type="project" value="UniProtKB-EC"/>
</dbReference>
<dbReference type="PRINTS" id="PR01179">
    <property type="entry name" value="ODADCRBXLASE"/>
</dbReference>
<dbReference type="GO" id="GO:0033387">
    <property type="term" value="P:putrescine biosynthetic process from arginine, via ornithine"/>
    <property type="evidence" value="ECO:0007669"/>
    <property type="project" value="TreeGrafter"/>
</dbReference>
<dbReference type="InterPro" id="IPR029066">
    <property type="entry name" value="PLP-binding_barrel"/>
</dbReference>
<organism evidence="10 11">
    <name type="scientific">Atribacter laminatus</name>
    <dbReference type="NCBI Taxonomy" id="2847778"/>
    <lineage>
        <taxon>Bacteria</taxon>
        <taxon>Pseudomonadati</taxon>
        <taxon>Atribacterota</taxon>
        <taxon>Atribacteria</taxon>
        <taxon>Atribacterales</taxon>
        <taxon>Atribacteraceae</taxon>
        <taxon>Atribacter</taxon>
    </lineage>
</organism>
<evidence type="ECO:0000256" key="7">
    <source>
        <dbReference type="ARBA" id="ARBA00049127"/>
    </source>
</evidence>
<comment type="cofactor">
    <cofactor evidence="1 8">
        <name>pyridoxal 5'-phosphate</name>
        <dbReference type="ChEBI" id="CHEBI:597326"/>
    </cofactor>
</comment>
<dbReference type="EMBL" id="CP065383">
    <property type="protein sequence ID" value="QPM67185.1"/>
    <property type="molecule type" value="Genomic_DNA"/>
</dbReference>
<keyword evidence="11" id="KW-1185">Reference proteome</keyword>
<evidence type="ECO:0000313" key="11">
    <source>
        <dbReference type="Proteomes" id="UP000594463"/>
    </source>
</evidence>
<evidence type="ECO:0000256" key="1">
    <source>
        <dbReference type="ARBA" id="ARBA00001933"/>
    </source>
</evidence>
<keyword evidence="4 10" id="KW-0456">Lyase</keyword>
<comment type="similarity">
    <text evidence="2">Belongs to the Orn/Lys/Arg decarboxylase class-II family.</text>
</comment>
<dbReference type="Gene3D" id="3.20.20.10">
    <property type="entry name" value="Alanine racemase"/>
    <property type="match status" value="1"/>
</dbReference>
<gene>
    <name evidence="10" type="primary">ldc</name>
    <name evidence="10" type="ORF">RT761_00377</name>
</gene>
<sequence>MEKSNLSAGVFGLSYDKIDKLIEQHDTPLFIIIRERLIDNYQAFRSFFPGVEVYYALKANPHPYIIQVLGEIGSSFDVASLQEIQLVLSHGISPQRMIFANTIKRKKGIRFAKDSGVSRLTYDNFDEIGKMARVFQGASVILRIKTPSVGSRINLSYKFGAEPNEALDLLLKAQDAGLNPIGISFHVGSPCTNVENYIASLKLVVEIFEQAASKGIHLHTIDIGGGFPLQVYQTKNIKVSVESMGKILTPLLLEYFGRDCTFVAEPGRSLVGSAGLLISKVIGRAKRSGKNWYYLDDGYYGTFTAIPFDKSVFEFYTFKDESEKYPCILAGPTCDSVDIIADGVLMPEMQLDDLVFVPNIGAYSWASATTFNGFEKPKVILA</sequence>
<dbReference type="InterPro" id="IPR022653">
    <property type="entry name" value="De-COase2_pyr-phos_BS"/>
</dbReference>